<keyword evidence="4" id="KW-1185">Reference proteome</keyword>
<gene>
    <name evidence="3" type="ORF">LG649_14570</name>
</gene>
<dbReference type="InterPro" id="IPR003675">
    <property type="entry name" value="Rce1/LyrA-like_dom"/>
</dbReference>
<evidence type="ECO:0000256" key="1">
    <source>
        <dbReference type="SAM" id="Phobius"/>
    </source>
</evidence>
<reference evidence="3" key="1">
    <citation type="submission" date="2021-10" db="EMBL/GenBank/DDBJ databases">
        <title>Tamlana sargassums sp. nov., and Tamlana laminarinivorans sp. nov., two new bacteria isolated from the brown alga.</title>
        <authorList>
            <person name="Li J."/>
        </authorList>
    </citation>
    <scope>NUCLEOTIDE SEQUENCE</scope>
    <source>
        <strain evidence="3">PT2-4</strain>
    </source>
</reference>
<name>A0A9X1I2X6_9FLAO</name>
<dbReference type="GO" id="GO:0008237">
    <property type="term" value="F:metallopeptidase activity"/>
    <property type="evidence" value="ECO:0007669"/>
    <property type="project" value="UniProtKB-KW"/>
</dbReference>
<feature type="transmembrane region" description="Helical" evidence="1">
    <location>
        <begin position="5"/>
        <end position="22"/>
    </location>
</feature>
<feature type="transmembrane region" description="Helical" evidence="1">
    <location>
        <begin position="102"/>
        <end position="121"/>
    </location>
</feature>
<feature type="transmembrane region" description="Helical" evidence="1">
    <location>
        <begin position="133"/>
        <end position="152"/>
    </location>
</feature>
<keyword evidence="1" id="KW-0812">Transmembrane</keyword>
<dbReference type="RefSeq" id="WP_226544556.1">
    <property type="nucleotide sequence ID" value="NZ_JAJAPW010000008.1"/>
</dbReference>
<dbReference type="AlphaFoldDB" id="A0A9X1I2X6"/>
<dbReference type="Proteomes" id="UP001139199">
    <property type="component" value="Unassembled WGS sequence"/>
</dbReference>
<proteinExistence type="predicted"/>
<protein>
    <submittedName>
        <fullName evidence="3">CPBP family intramembrane metalloprotease</fullName>
    </submittedName>
</protein>
<keyword evidence="1" id="KW-0472">Membrane</keyword>
<keyword evidence="3" id="KW-0482">Metalloprotease</keyword>
<feature type="domain" description="CAAX prenyl protease 2/Lysostaphin resistance protein A-like" evidence="2">
    <location>
        <begin position="103"/>
        <end position="191"/>
    </location>
</feature>
<organism evidence="3 4">
    <name type="scientific">Neotamlana laminarinivorans</name>
    <dbReference type="NCBI Taxonomy" id="2883124"/>
    <lineage>
        <taxon>Bacteria</taxon>
        <taxon>Pseudomonadati</taxon>
        <taxon>Bacteroidota</taxon>
        <taxon>Flavobacteriia</taxon>
        <taxon>Flavobacteriales</taxon>
        <taxon>Flavobacteriaceae</taxon>
        <taxon>Neotamlana</taxon>
    </lineage>
</organism>
<evidence type="ECO:0000313" key="3">
    <source>
        <dbReference type="EMBL" id="MCB4800075.1"/>
    </source>
</evidence>
<dbReference type="EMBL" id="JAJAPW010000008">
    <property type="protein sequence ID" value="MCB4800075.1"/>
    <property type="molecule type" value="Genomic_DNA"/>
</dbReference>
<feature type="transmembrane region" description="Helical" evidence="1">
    <location>
        <begin position="68"/>
        <end position="86"/>
    </location>
</feature>
<feature type="transmembrane region" description="Helical" evidence="1">
    <location>
        <begin position="188"/>
        <end position="206"/>
    </location>
</feature>
<evidence type="ECO:0000313" key="4">
    <source>
        <dbReference type="Proteomes" id="UP001139199"/>
    </source>
</evidence>
<keyword evidence="3" id="KW-0645">Protease</keyword>
<keyword evidence="3" id="KW-0378">Hydrolase</keyword>
<dbReference type="Pfam" id="PF02517">
    <property type="entry name" value="Rce1-like"/>
    <property type="match status" value="1"/>
</dbReference>
<evidence type="ECO:0000259" key="2">
    <source>
        <dbReference type="Pfam" id="PF02517"/>
    </source>
</evidence>
<feature type="transmembrane region" description="Helical" evidence="1">
    <location>
        <begin position="158"/>
        <end position="176"/>
    </location>
</feature>
<sequence length="208" mass="24105">MNSKLYKASEFFIIFILLPVSFALPYTVYIKLALGVTGFAYIIYVLLKIENQKFKINKHINWPKFWQATLLKFLIIAIITSVYVLLTNQQVLFKVVLHKPKIWLFILFVYSLFSVYPQELLYRTFFFTRYTKLFKSTKLLIFINAIVFSLGHIFFKNILVMVLTAIGGVLFALTYTKTKSTLLVSVEHAIYGCWLFTVGMGAMLGFPS</sequence>
<feature type="transmembrane region" description="Helical" evidence="1">
    <location>
        <begin position="28"/>
        <end position="47"/>
    </location>
</feature>
<dbReference type="GO" id="GO:0080120">
    <property type="term" value="P:CAAX-box protein maturation"/>
    <property type="evidence" value="ECO:0007669"/>
    <property type="project" value="UniProtKB-ARBA"/>
</dbReference>
<accession>A0A9X1I2X6</accession>
<dbReference type="GO" id="GO:0004175">
    <property type="term" value="F:endopeptidase activity"/>
    <property type="evidence" value="ECO:0007669"/>
    <property type="project" value="UniProtKB-ARBA"/>
</dbReference>
<comment type="caution">
    <text evidence="3">The sequence shown here is derived from an EMBL/GenBank/DDBJ whole genome shotgun (WGS) entry which is preliminary data.</text>
</comment>
<keyword evidence="1" id="KW-1133">Transmembrane helix</keyword>